<dbReference type="KEGG" id="nai:NECAME_08221"/>
<gene>
    <name evidence="2" type="ORF">NECAME_08221</name>
</gene>
<proteinExistence type="predicted"/>
<dbReference type="Proteomes" id="UP000053676">
    <property type="component" value="Unassembled WGS sequence"/>
</dbReference>
<reference evidence="3" key="1">
    <citation type="journal article" date="2014" name="Nat. Genet.">
        <title>Genome of the human hookworm Necator americanus.</title>
        <authorList>
            <person name="Tang Y.T."/>
            <person name="Gao X."/>
            <person name="Rosa B.A."/>
            <person name="Abubucker S."/>
            <person name="Hallsworth-Pepin K."/>
            <person name="Martin J."/>
            <person name="Tyagi R."/>
            <person name="Heizer E."/>
            <person name="Zhang X."/>
            <person name="Bhonagiri-Palsikar V."/>
            <person name="Minx P."/>
            <person name="Warren W.C."/>
            <person name="Wang Q."/>
            <person name="Zhan B."/>
            <person name="Hotez P.J."/>
            <person name="Sternberg P.W."/>
            <person name="Dougall A."/>
            <person name="Gaze S.T."/>
            <person name="Mulvenna J."/>
            <person name="Sotillo J."/>
            <person name="Ranganathan S."/>
            <person name="Rabelo E.M."/>
            <person name="Wilson R.K."/>
            <person name="Felgner P.L."/>
            <person name="Bethony J."/>
            <person name="Hawdon J.M."/>
            <person name="Gasser R.B."/>
            <person name="Loukas A."/>
            <person name="Mitreva M."/>
        </authorList>
    </citation>
    <scope>NUCLEOTIDE SEQUENCE [LARGE SCALE GENOMIC DNA]</scope>
</reference>
<protein>
    <submittedName>
        <fullName evidence="2">Uncharacterized protein</fullName>
    </submittedName>
</protein>
<feature type="region of interest" description="Disordered" evidence="1">
    <location>
        <begin position="37"/>
        <end position="61"/>
    </location>
</feature>
<sequence>MSTKTCSKLTQHLQRTYAVRVIITSDCASENFCAHQSSHVTTTDETSRPRPRQPRRRYLVSEKKIICPDGT</sequence>
<dbReference type="AlphaFoldDB" id="W2TK63"/>
<dbReference type="EMBL" id="KI658595">
    <property type="protein sequence ID" value="ETN82014.1"/>
    <property type="molecule type" value="Genomic_DNA"/>
</dbReference>
<evidence type="ECO:0000313" key="2">
    <source>
        <dbReference type="EMBL" id="ETN82014.1"/>
    </source>
</evidence>
<keyword evidence="3" id="KW-1185">Reference proteome</keyword>
<evidence type="ECO:0000256" key="1">
    <source>
        <dbReference type="SAM" id="MobiDB-lite"/>
    </source>
</evidence>
<evidence type="ECO:0000313" key="3">
    <source>
        <dbReference type="Proteomes" id="UP000053676"/>
    </source>
</evidence>
<name>W2TK63_NECAM</name>
<organism evidence="2 3">
    <name type="scientific">Necator americanus</name>
    <name type="common">Human hookworm</name>
    <dbReference type="NCBI Taxonomy" id="51031"/>
    <lineage>
        <taxon>Eukaryota</taxon>
        <taxon>Metazoa</taxon>
        <taxon>Ecdysozoa</taxon>
        <taxon>Nematoda</taxon>
        <taxon>Chromadorea</taxon>
        <taxon>Rhabditida</taxon>
        <taxon>Rhabditina</taxon>
        <taxon>Rhabditomorpha</taxon>
        <taxon>Strongyloidea</taxon>
        <taxon>Ancylostomatidae</taxon>
        <taxon>Bunostominae</taxon>
        <taxon>Necator</taxon>
    </lineage>
</organism>
<feature type="compositionally biased region" description="Basic residues" evidence="1">
    <location>
        <begin position="49"/>
        <end position="58"/>
    </location>
</feature>
<accession>W2TK63</accession>